<keyword evidence="4 8" id="KW-0812">Transmembrane</keyword>
<feature type="transmembrane region" description="Helical" evidence="8">
    <location>
        <begin position="128"/>
        <end position="154"/>
    </location>
</feature>
<dbReference type="EMBL" id="PUHZ01000014">
    <property type="protein sequence ID" value="PQO45420.1"/>
    <property type="molecule type" value="Genomic_DNA"/>
</dbReference>
<accession>A0A2S8GLW5</accession>
<feature type="transmembrane region" description="Helical" evidence="8">
    <location>
        <begin position="216"/>
        <end position="239"/>
    </location>
</feature>
<comment type="caution">
    <text evidence="9">The sequence shown here is derived from an EMBL/GenBank/DDBJ whole genome shotgun (WGS) entry which is preliminary data.</text>
</comment>
<feature type="transmembrane region" description="Helical" evidence="8">
    <location>
        <begin position="429"/>
        <end position="449"/>
    </location>
</feature>
<evidence type="ECO:0000256" key="4">
    <source>
        <dbReference type="ARBA" id="ARBA00022692"/>
    </source>
</evidence>
<dbReference type="CDD" id="cd13127">
    <property type="entry name" value="MATE_tuaB_like"/>
    <property type="match status" value="1"/>
</dbReference>
<evidence type="ECO:0000256" key="6">
    <source>
        <dbReference type="ARBA" id="ARBA00023136"/>
    </source>
</evidence>
<evidence type="ECO:0000313" key="10">
    <source>
        <dbReference type="Proteomes" id="UP000237819"/>
    </source>
</evidence>
<evidence type="ECO:0000256" key="5">
    <source>
        <dbReference type="ARBA" id="ARBA00022989"/>
    </source>
</evidence>
<name>A0A2S8GLW5_9BACT</name>
<proteinExistence type="inferred from homology"/>
<feature type="transmembrane region" description="Helical" evidence="8">
    <location>
        <begin position="338"/>
        <end position="363"/>
    </location>
</feature>
<organism evidence="9 10">
    <name type="scientific">Blastopirellula marina</name>
    <dbReference type="NCBI Taxonomy" id="124"/>
    <lineage>
        <taxon>Bacteria</taxon>
        <taxon>Pseudomonadati</taxon>
        <taxon>Planctomycetota</taxon>
        <taxon>Planctomycetia</taxon>
        <taxon>Pirellulales</taxon>
        <taxon>Pirellulaceae</taxon>
        <taxon>Blastopirellula</taxon>
    </lineage>
</organism>
<keyword evidence="6 8" id="KW-0472">Membrane</keyword>
<dbReference type="Pfam" id="PF13440">
    <property type="entry name" value="Polysacc_synt_3"/>
    <property type="match status" value="1"/>
</dbReference>
<dbReference type="AlphaFoldDB" id="A0A2S8GLW5"/>
<dbReference type="PANTHER" id="PTHR30250:SF10">
    <property type="entry name" value="LIPOPOLYSACCHARIDE BIOSYNTHESIS PROTEIN WZXC"/>
    <property type="match status" value="1"/>
</dbReference>
<evidence type="ECO:0000256" key="1">
    <source>
        <dbReference type="ARBA" id="ARBA00004651"/>
    </source>
</evidence>
<gene>
    <name evidence="9" type="ORF">C5Y93_13285</name>
</gene>
<evidence type="ECO:0000256" key="7">
    <source>
        <dbReference type="SAM" id="MobiDB-lite"/>
    </source>
</evidence>
<protein>
    <submittedName>
        <fullName evidence="9">Lipopolysaccharide biosynthesis protein</fullName>
    </submittedName>
</protein>
<feature type="transmembrane region" description="Helical" evidence="8">
    <location>
        <begin position="404"/>
        <end position="423"/>
    </location>
</feature>
<feature type="region of interest" description="Disordered" evidence="7">
    <location>
        <begin position="1"/>
        <end position="31"/>
    </location>
</feature>
<dbReference type="InterPro" id="IPR050833">
    <property type="entry name" value="Poly_Biosynth_Transport"/>
</dbReference>
<dbReference type="GO" id="GO:0005886">
    <property type="term" value="C:plasma membrane"/>
    <property type="evidence" value="ECO:0007669"/>
    <property type="project" value="UniProtKB-SubCell"/>
</dbReference>
<dbReference type="PANTHER" id="PTHR30250">
    <property type="entry name" value="PST FAMILY PREDICTED COLANIC ACID TRANSPORTER"/>
    <property type="match status" value="1"/>
</dbReference>
<reference evidence="9 10" key="1">
    <citation type="submission" date="2018-02" db="EMBL/GenBank/DDBJ databases">
        <title>Comparative genomes isolates from brazilian mangrove.</title>
        <authorList>
            <person name="Araujo J.E."/>
            <person name="Taketani R.G."/>
            <person name="Silva M.C.P."/>
            <person name="Loureco M.V."/>
            <person name="Andreote F.D."/>
        </authorList>
    </citation>
    <scope>NUCLEOTIDE SEQUENCE [LARGE SCALE GENOMIC DNA]</scope>
    <source>
        <strain evidence="9 10">Nap-Phe MGV</strain>
    </source>
</reference>
<evidence type="ECO:0000256" key="3">
    <source>
        <dbReference type="ARBA" id="ARBA00022475"/>
    </source>
</evidence>
<feature type="transmembrane region" description="Helical" evidence="8">
    <location>
        <begin position="461"/>
        <end position="482"/>
    </location>
</feature>
<keyword evidence="3" id="KW-1003">Cell membrane</keyword>
<sequence>MSLASSLGNYSLQQTVDSSNPSPELEPYKSPASVEVARDEEFFQAHSASKDLGKRTIRGSVVTLSAQGAKFALKIGSTAILARLLTPTDFGLVAMVTVITSFIEMFKEAGLSMAVVQQEKVTHEQVSTLFWINVVIGCVLTFVIAALSPAIAWFYGEPRLLSVTLALSCTTVFGAIAVQHQAILRRNMHFGRLMAIDLLSLIAGIAVAVSMGYLDFAYWSLVGMIAATVVTTALLGFVLSGWRPGKPRRGTGVRSMLAFGGNITGANLANQLYRSADKVLLAWWHGPDVAGAYSRAWVIVLQPMQQLIAPLASVLEPVLCRAVNDVPRFRSIYLTATCLAWFIACYGGVLIYVFAPVIVYLVLGEGWAEVIDVLRAFSVATTCLVFGSIVHRWLLLPLGMASRVLRWMLIQSTLGTIAYFVFAPYGMVAVAWSISVIELVSGFTAIYILSFGTIVPARRIYVALIPGLSAVAIAAGLYFYTTSGSPDLVTFLVVSVPFVLIGLGVVNSRFARNLWQGVSGS</sequence>
<dbReference type="Proteomes" id="UP000237819">
    <property type="component" value="Unassembled WGS sequence"/>
</dbReference>
<keyword evidence="5 8" id="KW-1133">Transmembrane helix</keyword>
<evidence type="ECO:0000256" key="8">
    <source>
        <dbReference type="SAM" id="Phobius"/>
    </source>
</evidence>
<feature type="transmembrane region" description="Helical" evidence="8">
    <location>
        <begin position="160"/>
        <end position="178"/>
    </location>
</feature>
<feature type="compositionally biased region" description="Polar residues" evidence="7">
    <location>
        <begin position="1"/>
        <end position="22"/>
    </location>
</feature>
<feature type="transmembrane region" description="Helical" evidence="8">
    <location>
        <begin position="488"/>
        <end position="506"/>
    </location>
</feature>
<evidence type="ECO:0000313" key="9">
    <source>
        <dbReference type="EMBL" id="PQO45420.1"/>
    </source>
</evidence>
<feature type="transmembrane region" description="Helical" evidence="8">
    <location>
        <begin position="190"/>
        <end position="210"/>
    </location>
</feature>
<feature type="transmembrane region" description="Helical" evidence="8">
    <location>
        <begin position="375"/>
        <end position="395"/>
    </location>
</feature>
<comment type="subcellular location">
    <subcellularLocation>
        <location evidence="1">Cell membrane</location>
        <topology evidence="1">Multi-pass membrane protein</topology>
    </subcellularLocation>
</comment>
<evidence type="ECO:0000256" key="2">
    <source>
        <dbReference type="ARBA" id="ARBA00007430"/>
    </source>
</evidence>
<comment type="similarity">
    <text evidence="2">Belongs to the polysaccharide synthase family.</text>
</comment>